<evidence type="ECO:0000313" key="5">
    <source>
        <dbReference type="EMBL" id="MBF6302345.1"/>
    </source>
</evidence>
<dbReference type="InterPro" id="IPR019826">
    <property type="entry name" value="Carboxylesterase_B_AS"/>
</dbReference>
<comment type="caution">
    <text evidence="5">The sequence shown here is derived from an EMBL/GenBank/DDBJ whole genome shotgun (WGS) entry which is preliminary data.</text>
</comment>
<keyword evidence="2 3" id="KW-0378">Hydrolase</keyword>
<evidence type="ECO:0000256" key="2">
    <source>
        <dbReference type="ARBA" id="ARBA00022801"/>
    </source>
</evidence>
<comment type="similarity">
    <text evidence="1 3">Belongs to the type-B carboxylesterase/lipase family.</text>
</comment>
<dbReference type="InterPro" id="IPR029058">
    <property type="entry name" value="AB_hydrolase_fold"/>
</dbReference>
<evidence type="ECO:0000259" key="4">
    <source>
        <dbReference type="Pfam" id="PF00135"/>
    </source>
</evidence>
<dbReference type="Gene3D" id="3.40.50.1820">
    <property type="entry name" value="alpha/beta hydrolase"/>
    <property type="match status" value="1"/>
</dbReference>
<keyword evidence="6" id="KW-1185">Reference proteome</keyword>
<proteinExistence type="inferred from homology"/>
<reference evidence="5 6" key="1">
    <citation type="submission" date="2020-10" db="EMBL/GenBank/DDBJ databases">
        <title>Identification of Nocardia species via Next-generation sequencing and recognition of intraspecies genetic diversity.</title>
        <authorList>
            <person name="Li P."/>
            <person name="Li P."/>
            <person name="Lu B."/>
        </authorList>
    </citation>
    <scope>NUCLEOTIDE SEQUENCE [LARGE SCALE GENOMIC DNA]</scope>
    <source>
        <strain evidence="5 6">BJ06-0157</strain>
    </source>
</reference>
<dbReference type="EC" id="3.1.1.-" evidence="3"/>
<dbReference type="EMBL" id="JADLQX010000041">
    <property type="protein sequence ID" value="MBF6302345.1"/>
    <property type="molecule type" value="Genomic_DNA"/>
</dbReference>
<evidence type="ECO:0000256" key="1">
    <source>
        <dbReference type="ARBA" id="ARBA00005964"/>
    </source>
</evidence>
<dbReference type="Proteomes" id="UP000702209">
    <property type="component" value="Unassembled WGS sequence"/>
</dbReference>
<protein>
    <recommendedName>
        <fullName evidence="3">Carboxylic ester hydrolase</fullName>
        <ecNumber evidence="3">3.1.1.-</ecNumber>
    </recommendedName>
</protein>
<sequence>MTPANESEHLRVNSEPEVRTAAGVVRGTWEDAVAVFRGIPYAQPPVGPRRFAAPVPARPWVGVRDALEFGPSVPRAGCAMSSVSGGTGDSGDWLTLNVWSADLGAAGLPVMVWIHGGKYLEGTSSNPHHDGATLARAGVVMVSMNYRVGVEGFAHITGAPDNRGILDQVAALRWVQDNIAAFGGDPGNVTVFGQSAGAGCVAALLTMPMAAGLFRRAIAQSVPGTYFSPRLAAAISATIAAELGVQATVGELAGILPRALTGATGSIIQKMPELVESWGPTALTPTPFSPVVDGDVLPHAPWRALAGGAARGIDLLVGHTRDEYSLFTARPGSEVTDEQVTATLERLAPFAGGSGGYRDAYPEASPGELDELVNSDWLFRMPSLHLADAQHAGGGHAWAYELCWAYNREQGASHSLDNLLVFGTLSIDDVRSHRSAVPNAADEAVRVAHHMRTDWLNFATTGNPGWAAYDPDTRSTRVYTAEPITQSYPEERSRHIWSRHRFDTLDLPRIQ</sequence>
<name>A0ABS0D1Q8_9NOCA</name>
<organism evidence="5 6">
    <name type="scientific">Nocardia amamiensis</name>
    <dbReference type="NCBI Taxonomy" id="404578"/>
    <lineage>
        <taxon>Bacteria</taxon>
        <taxon>Bacillati</taxon>
        <taxon>Actinomycetota</taxon>
        <taxon>Actinomycetes</taxon>
        <taxon>Mycobacteriales</taxon>
        <taxon>Nocardiaceae</taxon>
        <taxon>Nocardia</taxon>
    </lineage>
</organism>
<dbReference type="PROSITE" id="PS00122">
    <property type="entry name" value="CARBOXYLESTERASE_B_1"/>
    <property type="match status" value="1"/>
</dbReference>
<dbReference type="PANTHER" id="PTHR11559">
    <property type="entry name" value="CARBOXYLESTERASE"/>
    <property type="match status" value="1"/>
</dbReference>
<dbReference type="InterPro" id="IPR050309">
    <property type="entry name" value="Type-B_Carboxylest/Lipase"/>
</dbReference>
<dbReference type="Pfam" id="PF00135">
    <property type="entry name" value="COesterase"/>
    <property type="match status" value="1"/>
</dbReference>
<evidence type="ECO:0000313" key="6">
    <source>
        <dbReference type="Proteomes" id="UP000702209"/>
    </source>
</evidence>
<feature type="domain" description="Carboxylesterase type B" evidence="4">
    <location>
        <begin position="15"/>
        <end position="465"/>
    </location>
</feature>
<dbReference type="SUPFAM" id="SSF53474">
    <property type="entry name" value="alpha/beta-Hydrolases"/>
    <property type="match status" value="1"/>
</dbReference>
<dbReference type="InterPro" id="IPR002018">
    <property type="entry name" value="CarbesteraseB"/>
</dbReference>
<accession>A0ABS0D1Q8</accession>
<gene>
    <name evidence="5" type="ORF">IU459_33115</name>
</gene>
<evidence type="ECO:0000256" key="3">
    <source>
        <dbReference type="RuleBase" id="RU361235"/>
    </source>
</evidence>